<dbReference type="RefSeq" id="WP_227707719.1">
    <property type="nucleotide sequence ID" value="NZ_JAJEQX010000014.1"/>
</dbReference>
<dbReference type="Pfam" id="PF17989">
    <property type="entry name" value="ALP_N"/>
    <property type="match status" value="1"/>
</dbReference>
<accession>A0ABS8G0W2</accession>
<dbReference type="InterPro" id="IPR043129">
    <property type="entry name" value="ATPase_NBD"/>
</dbReference>
<dbReference type="EMBL" id="JAJEQX010000014">
    <property type="protein sequence ID" value="MCC2254579.1"/>
    <property type="molecule type" value="Genomic_DNA"/>
</dbReference>
<dbReference type="Gene3D" id="3.30.420.40">
    <property type="match status" value="1"/>
</dbReference>
<sequence>MQTAKFRTRQEIRRAQNPKGNHYIIGLDAGYSSMKCCHESGYFCFPSYVRRLDQELMFPSGEDILYRDLKTGELYIMGYSAQNMAGSLETNDTDGELYSRKRYGNRNFQILCNAAIAMALEYKTDNREILIQTGLPSAYETADTPEIKKALSKPARFELRIGDGKWKEYGLEIKKDNIFVMAQPAGSLYSVLIQNDGKYTKDARSLLFSNVLVMDIGFGTFDFYGIKNRAIVCRDSIDEIGMKQVLSETSAQILKQTGEDIRLQALQKKLTAGTIICLNEDTMQEEEKPIAPFLEEANDKVFQTAINKAKSITSSFRDYQYLIVTGGTGAAWMEKIQKYLSGMKSLVILPGNLNNDKIPMIYSNVRGYYMYRYMVSK</sequence>
<feature type="domain" description="Actin-like protein N-terminal" evidence="1">
    <location>
        <begin position="26"/>
        <end position="186"/>
    </location>
</feature>
<dbReference type="InterPro" id="IPR040607">
    <property type="entry name" value="ALP_N"/>
</dbReference>
<protein>
    <submittedName>
        <fullName evidence="2">ParM/StbA family protein</fullName>
    </submittedName>
</protein>
<dbReference type="SUPFAM" id="SSF53067">
    <property type="entry name" value="Actin-like ATPase domain"/>
    <property type="match status" value="2"/>
</dbReference>
<evidence type="ECO:0000313" key="2">
    <source>
        <dbReference type="EMBL" id="MCC2254579.1"/>
    </source>
</evidence>
<evidence type="ECO:0000259" key="1">
    <source>
        <dbReference type="Pfam" id="PF17989"/>
    </source>
</evidence>
<reference evidence="2 3" key="1">
    <citation type="submission" date="2021-10" db="EMBL/GenBank/DDBJ databases">
        <title>Anaerobic single-cell dispensing facilitates the cultivation of human gut bacteria.</title>
        <authorList>
            <person name="Afrizal A."/>
        </authorList>
    </citation>
    <scope>NUCLEOTIDE SEQUENCE [LARGE SCALE GENOMIC DNA]</scope>
    <source>
        <strain evidence="2 3">CLA-AA-H200</strain>
    </source>
</reference>
<keyword evidence="3" id="KW-1185">Reference proteome</keyword>
<organism evidence="2 3">
    <name type="scientific">Ruminococcus turbiniformis</name>
    <dbReference type="NCBI Taxonomy" id="2881258"/>
    <lineage>
        <taxon>Bacteria</taxon>
        <taxon>Bacillati</taxon>
        <taxon>Bacillota</taxon>
        <taxon>Clostridia</taxon>
        <taxon>Eubacteriales</taxon>
        <taxon>Oscillospiraceae</taxon>
        <taxon>Ruminococcus</taxon>
    </lineage>
</organism>
<name>A0ABS8G0W2_9FIRM</name>
<evidence type="ECO:0000313" key="3">
    <source>
        <dbReference type="Proteomes" id="UP001198151"/>
    </source>
</evidence>
<proteinExistence type="predicted"/>
<gene>
    <name evidence="2" type="ORF">LKD70_09140</name>
</gene>
<dbReference type="Proteomes" id="UP001198151">
    <property type="component" value="Unassembled WGS sequence"/>
</dbReference>
<comment type="caution">
    <text evidence="2">The sequence shown here is derived from an EMBL/GenBank/DDBJ whole genome shotgun (WGS) entry which is preliminary data.</text>
</comment>